<reference evidence="1 2" key="1">
    <citation type="submission" date="2018-10" db="EMBL/GenBank/DDBJ databases">
        <title>Isolation from cow dung.</title>
        <authorList>
            <person name="Ling L."/>
        </authorList>
    </citation>
    <scope>NUCLEOTIDE SEQUENCE [LARGE SCALE GENOMIC DNA]</scope>
    <source>
        <strain evidence="1 2">NEAU-LL90</strain>
    </source>
</reference>
<evidence type="ECO:0000313" key="2">
    <source>
        <dbReference type="Proteomes" id="UP000279275"/>
    </source>
</evidence>
<dbReference type="OrthoDB" id="4563185at2"/>
<dbReference type="EMBL" id="RFFH01000006">
    <property type="protein sequence ID" value="RMI31785.1"/>
    <property type="molecule type" value="Genomic_DNA"/>
</dbReference>
<dbReference type="Proteomes" id="UP000279275">
    <property type="component" value="Unassembled WGS sequence"/>
</dbReference>
<dbReference type="RefSeq" id="WP_122188919.1">
    <property type="nucleotide sequence ID" value="NZ_RFFH01000006.1"/>
</dbReference>
<gene>
    <name evidence="1" type="ORF">EBN03_16480</name>
</gene>
<comment type="caution">
    <text evidence="1">The sequence shown here is derived from an EMBL/GenBank/DDBJ whole genome shotgun (WGS) entry which is preliminary data.</text>
</comment>
<proteinExistence type="predicted"/>
<name>A0A3M2L799_9NOCA</name>
<protein>
    <submittedName>
        <fullName evidence="1">Uncharacterized protein</fullName>
    </submittedName>
</protein>
<accession>A0A3M2L799</accession>
<evidence type="ECO:0000313" key="1">
    <source>
        <dbReference type="EMBL" id="RMI31785.1"/>
    </source>
</evidence>
<keyword evidence="2" id="KW-1185">Reference proteome</keyword>
<organism evidence="1 2">
    <name type="scientific">Nocardia stercoris</name>
    <dbReference type="NCBI Taxonomy" id="2483361"/>
    <lineage>
        <taxon>Bacteria</taxon>
        <taxon>Bacillati</taxon>
        <taxon>Actinomycetota</taxon>
        <taxon>Actinomycetes</taxon>
        <taxon>Mycobacteriales</taxon>
        <taxon>Nocardiaceae</taxon>
        <taxon>Nocardia</taxon>
    </lineage>
</organism>
<dbReference type="AlphaFoldDB" id="A0A3M2L799"/>
<sequence length="291" mass="31871">MPHELWSRRIAVRYADGHLSTTPLQADDAVALEVPLHELRMVRLAPTDDGQLALLLFFRSPDQLAGGTATHYHPVPIHLDPELETQARELVRVIEGDLLTARRVQRSRPDHTPPPGPIRADVTAAADRIRSDDTVIRQIGALHHFARSDEYVLDVAPATYAGTAGLLAVTTLRLLFVSAGMCHEFPVSAIERTDATTTSGSEVKITVTAGPDVELEFTGTERDDLARLTRSVHLACEMEHVDGSVVPSRPTSADLFGQWQSLVERHELGMLSDDPFQHHATGILSAMPSQN</sequence>